<keyword evidence="2" id="KW-0472">Membrane</keyword>
<feature type="region of interest" description="Disordered" evidence="1">
    <location>
        <begin position="169"/>
        <end position="197"/>
    </location>
</feature>
<comment type="caution">
    <text evidence="3">The sequence shown here is derived from an EMBL/GenBank/DDBJ whole genome shotgun (WGS) entry which is preliminary data.</text>
</comment>
<evidence type="ECO:0000256" key="1">
    <source>
        <dbReference type="SAM" id="MobiDB-lite"/>
    </source>
</evidence>
<dbReference type="EMBL" id="JBGMDY010000004">
    <property type="protein sequence ID" value="KAL2336217.1"/>
    <property type="molecule type" value="Genomic_DNA"/>
</dbReference>
<proteinExistence type="predicted"/>
<keyword evidence="4" id="KW-1185">Reference proteome</keyword>
<feature type="transmembrane region" description="Helical" evidence="2">
    <location>
        <begin position="221"/>
        <end position="249"/>
    </location>
</feature>
<sequence length="252" mass="27251">MGQERKVSSSTPLCPSYNGQNTILHPYAPLIWIRPLMVDLPSTLKSLAKRISTGIVTHLLVSDYFFNVFRDPSAPSLGGHKAASPRSTTTSPGPSPIATLPSTSPSTLPPETATPSSLPVTLASRAVKPHLWRSHFHFDSHSVNFNNTVATAFKPTILRRRNFRLSALSNDGSGGNGAHGDGWDGPNSGGSEGSNSDGGDKWSLLSWYSSLLGKYRILVKYLTSAILTLFGDLVCQVLHYLVLFTLFSFSCF</sequence>
<keyword evidence="2" id="KW-0812">Transmembrane</keyword>
<feature type="region of interest" description="Disordered" evidence="1">
    <location>
        <begin position="76"/>
        <end position="117"/>
    </location>
</feature>
<dbReference type="AlphaFoldDB" id="A0ABD1MK80"/>
<organism evidence="3 4">
    <name type="scientific">Flemingia macrophylla</name>
    <dbReference type="NCBI Taxonomy" id="520843"/>
    <lineage>
        <taxon>Eukaryota</taxon>
        <taxon>Viridiplantae</taxon>
        <taxon>Streptophyta</taxon>
        <taxon>Embryophyta</taxon>
        <taxon>Tracheophyta</taxon>
        <taxon>Spermatophyta</taxon>
        <taxon>Magnoliopsida</taxon>
        <taxon>eudicotyledons</taxon>
        <taxon>Gunneridae</taxon>
        <taxon>Pentapetalae</taxon>
        <taxon>rosids</taxon>
        <taxon>fabids</taxon>
        <taxon>Fabales</taxon>
        <taxon>Fabaceae</taxon>
        <taxon>Papilionoideae</taxon>
        <taxon>50 kb inversion clade</taxon>
        <taxon>NPAAA clade</taxon>
        <taxon>indigoferoid/millettioid clade</taxon>
        <taxon>Phaseoleae</taxon>
        <taxon>Flemingia</taxon>
    </lineage>
</organism>
<evidence type="ECO:0000313" key="3">
    <source>
        <dbReference type="EMBL" id="KAL2336217.1"/>
    </source>
</evidence>
<accession>A0ABD1MK80</accession>
<name>A0ABD1MK80_9FABA</name>
<gene>
    <name evidence="3" type="ORF">Fmac_010663</name>
</gene>
<keyword evidence="2" id="KW-1133">Transmembrane helix</keyword>
<feature type="compositionally biased region" description="Low complexity" evidence="1">
    <location>
        <begin position="82"/>
        <end position="117"/>
    </location>
</feature>
<protein>
    <submittedName>
        <fullName evidence="3">Uncharacterized protein</fullName>
    </submittedName>
</protein>
<evidence type="ECO:0000313" key="4">
    <source>
        <dbReference type="Proteomes" id="UP001603857"/>
    </source>
</evidence>
<evidence type="ECO:0000256" key="2">
    <source>
        <dbReference type="SAM" id="Phobius"/>
    </source>
</evidence>
<reference evidence="3 4" key="1">
    <citation type="submission" date="2024-08" db="EMBL/GenBank/DDBJ databases">
        <title>Insights into the chromosomal genome structure of Flemingia macrophylla.</title>
        <authorList>
            <person name="Ding Y."/>
            <person name="Zhao Y."/>
            <person name="Bi W."/>
            <person name="Wu M."/>
            <person name="Zhao G."/>
            <person name="Gong Y."/>
            <person name="Li W."/>
            <person name="Zhang P."/>
        </authorList>
    </citation>
    <scope>NUCLEOTIDE SEQUENCE [LARGE SCALE GENOMIC DNA]</scope>
    <source>
        <strain evidence="3">DYQJB</strain>
        <tissue evidence="3">Leaf</tissue>
    </source>
</reference>
<dbReference type="Proteomes" id="UP001603857">
    <property type="component" value="Unassembled WGS sequence"/>
</dbReference>